<protein>
    <submittedName>
        <fullName evidence="1">Uncharacterized protein</fullName>
    </submittedName>
</protein>
<name>A0ACC2L2D4_PERAE</name>
<evidence type="ECO:0000313" key="1">
    <source>
        <dbReference type="EMBL" id="KAJ8627701.1"/>
    </source>
</evidence>
<accession>A0ACC2L2D4</accession>
<proteinExistence type="predicted"/>
<keyword evidence="2" id="KW-1185">Reference proteome</keyword>
<evidence type="ECO:0000313" key="2">
    <source>
        <dbReference type="Proteomes" id="UP001234297"/>
    </source>
</evidence>
<comment type="caution">
    <text evidence="1">The sequence shown here is derived from an EMBL/GenBank/DDBJ whole genome shotgun (WGS) entry which is preliminary data.</text>
</comment>
<reference evidence="1 2" key="1">
    <citation type="journal article" date="2022" name="Hortic Res">
        <title>A haplotype resolved chromosomal level avocado genome allows analysis of novel avocado genes.</title>
        <authorList>
            <person name="Nath O."/>
            <person name="Fletcher S.J."/>
            <person name="Hayward A."/>
            <person name="Shaw L.M."/>
            <person name="Masouleh A.K."/>
            <person name="Furtado A."/>
            <person name="Henry R.J."/>
            <person name="Mitter N."/>
        </authorList>
    </citation>
    <scope>NUCLEOTIDE SEQUENCE [LARGE SCALE GENOMIC DNA]</scope>
    <source>
        <strain evidence="2">cv. Hass</strain>
    </source>
</reference>
<dbReference type="EMBL" id="CM056814">
    <property type="protein sequence ID" value="KAJ8627701.1"/>
    <property type="molecule type" value="Genomic_DNA"/>
</dbReference>
<dbReference type="Proteomes" id="UP001234297">
    <property type="component" value="Chromosome 6"/>
</dbReference>
<gene>
    <name evidence="1" type="ORF">MRB53_021008</name>
</gene>
<sequence>MHVAVDLDYSSQKMFHPLRPNLGLGVCLGAAERATPFITDDLWYGIFAADASTNSTYKFFRNFSDAFTPLWVLSSFSETFQSRNPISPSPNPIVSNFSKSFLNNTNKKMKKKKKKKILIQARHSSNLSPKPTFPAFSHPPFSRLDSDLYTIRSIRHTLELFVKSLRKLR</sequence>
<organism evidence="1 2">
    <name type="scientific">Persea americana</name>
    <name type="common">Avocado</name>
    <dbReference type="NCBI Taxonomy" id="3435"/>
    <lineage>
        <taxon>Eukaryota</taxon>
        <taxon>Viridiplantae</taxon>
        <taxon>Streptophyta</taxon>
        <taxon>Embryophyta</taxon>
        <taxon>Tracheophyta</taxon>
        <taxon>Spermatophyta</taxon>
        <taxon>Magnoliopsida</taxon>
        <taxon>Magnoliidae</taxon>
        <taxon>Laurales</taxon>
        <taxon>Lauraceae</taxon>
        <taxon>Persea</taxon>
    </lineage>
</organism>